<dbReference type="InterPro" id="IPR000717">
    <property type="entry name" value="PCI_dom"/>
</dbReference>
<dbReference type="InterPro" id="IPR040134">
    <property type="entry name" value="PSMD12/CSN4"/>
</dbReference>
<dbReference type="PANTHER" id="PTHR10855">
    <property type="entry name" value="26S PROTEASOME NON-ATPASE REGULATORY SUBUNIT 12/COP9 SIGNALOSOME COMPLEX SUBUNIT 4"/>
    <property type="match status" value="1"/>
</dbReference>
<evidence type="ECO:0000256" key="5">
    <source>
        <dbReference type="ARBA" id="ARBA00022490"/>
    </source>
</evidence>
<dbReference type="GO" id="GO:0008180">
    <property type="term" value="C:COP9 signalosome"/>
    <property type="evidence" value="ECO:0007669"/>
    <property type="project" value="UniProtKB-KW"/>
</dbReference>
<dbReference type="OMA" id="SHATHEG"/>
<accession>A0A137P437</accession>
<dbReference type="Pfam" id="PF01399">
    <property type="entry name" value="PCI"/>
    <property type="match status" value="1"/>
</dbReference>
<organism evidence="9 10">
    <name type="scientific">Conidiobolus coronatus (strain ATCC 28846 / CBS 209.66 / NRRL 28638)</name>
    <name type="common">Delacroixia coronata</name>
    <dbReference type="NCBI Taxonomy" id="796925"/>
    <lineage>
        <taxon>Eukaryota</taxon>
        <taxon>Fungi</taxon>
        <taxon>Fungi incertae sedis</taxon>
        <taxon>Zoopagomycota</taxon>
        <taxon>Entomophthoromycotina</taxon>
        <taxon>Entomophthoromycetes</taxon>
        <taxon>Entomophthorales</taxon>
        <taxon>Ancylistaceae</taxon>
        <taxon>Conidiobolus</taxon>
    </lineage>
</organism>
<dbReference type="GO" id="GO:0005829">
    <property type="term" value="C:cytosol"/>
    <property type="evidence" value="ECO:0007669"/>
    <property type="project" value="TreeGrafter"/>
</dbReference>
<dbReference type="Gene3D" id="1.10.10.10">
    <property type="entry name" value="Winged helix-like DNA-binding domain superfamily/Winged helix DNA-binding domain"/>
    <property type="match status" value="1"/>
</dbReference>
<dbReference type="PANTHER" id="PTHR10855:SF2">
    <property type="entry name" value="COP9 SIGNALOSOME COMPLEX SUBUNIT 4"/>
    <property type="match status" value="1"/>
</dbReference>
<comment type="subcellular location">
    <subcellularLocation>
        <location evidence="2">Cytoplasm</location>
    </subcellularLocation>
    <subcellularLocation>
        <location evidence="1">Nucleus</location>
    </subcellularLocation>
</comment>
<keyword evidence="10" id="KW-1185">Reference proteome</keyword>
<keyword evidence="6" id="KW-0736">Signalosome</keyword>
<evidence type="ECO:0000256" key="4">
    <source>
        <dbReference type="ARBA" id="ARBA00014881"/>
    </source>
</evidence>
<proteinExistence type="inferred from homology"/>
<reference evidence="9 10" key="1">
    <citation type="journal article" date="2015" name="Genome Biol. Evol.">
        <title>Phylogenomic analyses indicate that early fungi evolved digesting cell walls of algal ancestors of land plants.</title>
        <authorList>
            <person name="Chang Y."/>
            <person name="Wang S."/>
            <person name="Sekimoto S."/>
            <person name="Aerts A.L."/>
            <person name="Choi C."/>
            <person name="Clum A."/>
            <person name="LaButti K.M."/>
            <person name="Lindquist E.A."/>
            <person name="Yee Ngan C."/>
            <person name="Ohm R.A."/>
            <person name="Salamov A.A."/>
            <person name="Grigoriev I.V."/>
            <person name="Spatafora J.W."/>
            <person name="Berbee M.L."/>
        </authorList>
    </citation>
    <scope>NUCLEOTIDE SEQUENCE [LARGE SCALE GENOMIC DNA]</scope>
    <source>
        <strain evidence="9 10">NRRL 28638</strain>
    </source>
</reference>
<dbReference type="InterPro" id="IPR036390">
    <property type="entry name" value="WH_DNA-bd_sf"/>
</dbReference>
<dbReference type="EMBL" id="KQ964523">
    <property type="protein sequence ID" value="KXN69790.1"/>
    <property type="molecule type" value="Genomic_DNA"/>
</dbReference>
<protein>
    <recommendedName>
        <fullName evidence="4">COP9 signalosome complex subunit 4</fullName>
    </recommendedName>
</protein>
<name>A0A137P437_CONC2</name>
<dbReference type="SUPFAM" id="SSF46785">
    <property type="entry name" value="Winged helix' DNA-binding domain"/>
    <property type="match status" value="1"/>
</dbReference>
<dbReference type="STRING" id="796925.A0A137P437"/>
<evidence type="ECO:0000259" key="8">
    <source>
        <dbReference type="PROSITE" id="PS50250"/>
    </source>
</evidence>
<dbReference type="Pfam" id="PF22241">
    <property type="entry name" value="PSMD12-CSN4_N"/>
    <property type="match status" value="1"/>
</dbReference>
<evidence type="ECO:0000313" key="9">
    <source>
        <dbReference type="EMBL" id="KXN69790.1"/>
    </source>
</evidence>
<dbReference type="AlphaFoldDB" id="A0A137P437"/>
<sequence length="451" mass="51222">MEGIIQSNLTNDNKVSELVKLFENLLNTPKGYRELIEDANNHLNLLIQNFSIYGNVCRLAFEESLKTYKDSIQAKLADGGEWSAEDSEQIFSLLKSSLESILTNYENQALSYVTSFNQVKALLSDICELEQNWIKAADWLTRIDFGTDPKFSDDNNKLEVYIKILRLYLEDDETVKAEPYLNRAALLVYPETIPDLQIPFKFCQARILDATKKFLLAGWKFLDLACTPQIAEVDRLNCYKQAIKCAILAEAGPARSRLLAALYKDPRYKDLDPEIMHTVLEYVYVGRILPNTMKLEFAEHLDPNHLAILADGSTLLDRAVMEHNIKSISSLYTSIRFDQLANILGSDEDTVEIITGTMISSGRLKGAIDQDYQVLEFIDDEIDEQYGIGVQEVEEDDLPIDERITTLKLQSELGLKAHEFDVSIKTICSKLDNIVDLIDAQVPTEWISLNR</sequence>
<evidence type="ECO:0000256" key="1">
    <source>
        <dbReference type="ARBA" id="ARBA00004123"/>
    </source>
</evidence>
<evidence type="ECO:0000256" key="6">
    <source>
        <dbReference type="ARBA" id="ARBA00022790"/>
    </source>
</evidence>
<evidence type="ECO:0000256" key="2">
    <source>
        <dbReference type="ARBA" id="ARBA00004496"/>
    </source>
</evidence>
<dbReference type="PROSITE" id="PS50250">
    <property type="entry name" value="PCI"/>
    <property type="match status" value="1"/>
</dbReference>
<keyword evidence="5" id="KW-0963">Cytoplasm</keyword>
<evidence type="ECO:0000256" key="7">
    <source>
        <dbReference type="ARBA" id="ARBA00023242"/>
    </source>
</evidence>
<dbReference type="Proteomes" id="UP000070444">
    <property type="component" value="Unassembled WGS sequence"/>
</dbReference>
<feature type="domain" description="PCI" evidence="8">
    <location>
        <begin position="210"/>
        <end position="382"/>
    </location>
</feature>
<comment type="similarity">
    <text evidence="3">Belongs to the CSN4 family.</text>
</comment>
<dbReference type="InterPro" id="IPR054559">
    <property type="entry name" value="PSMD12-CSN4-like_N"/>
</dbReference>
<evidence type="ECO:0000256" key="3">
    <source>
        <dbReference type="ARBA" id="ARBA00010417"/>
    </source>
</evidence>
<evidence type="ECO:0000313" key="10">
    <source>
        <dbReference type="Proteomes" id="UP000070444"/>
    </source>
</evidence>
<dbReference type="OrthoDB" id="295656at2759"/>
<dbReference type="InterPro" id="IPR036388">
    <property type="entry name" value="WH-like_DNA-bd_sf"/>
</dbReference>
<gene>
    <name evidence="9" type="ORF">CONCODRAFT_7736</name>
</gene>
<keyword evidence="7" id="KW-0539">Nucleus</keyword>